<keyword evidence="3" id="KW-1185">Reference proteome</keyword>
<dbReference type="OMA" id="GEQMVWV"/>
<dbReference type="InParanoid" id="A0DHQ4"/>
<feature type="region of interest" description="Disordered" evidence="1">
    <location>
        <begin position="114"/>
        <end position="193"/>
    </location>
</feature>
<sequence>MSILVRVEGASKDLRIMYPEPEEIQLNFCTLIDLEFTSFSNKEEVIVQFQLNDVVALKIQTQEVLLQLDSTRKRFMLQCLVYPGEQMVWVSCMNNYVVTEKSLYHALMGKKPQLETITEEDDPASPNKRKPGKENKPNAQKQSHSKKISPGKTKSPKKKDQSTSTSKFRNIESTKKSTLRWSQSMIQTPKSPLKGDYVDALLAQLIQQNNRKSKSRKRRPSTSYPLRPKIDSEGMIDRQWLEEEMINEDL</sequence>
<feature type="compositionally biased region" description="Polar residues" evidence="1">
    <location>
        <begin position="179"/>
        <end position="190"/>
    </location>
</feature>
<evidence type="ECO:0008006" key="4">
    <source>
        <dbReference type="Google" id="ProtNLM"/>
    </source>
</evidence>
<protein>
    <recommendedName>
        <fullName evidence="4">Nucleoplasmin-like domain-containing protein</fullName>
    </recommendedName>
</protein>
<feature type="compositionally biased region" description="Basic residues" evidence="1">
    <location>
        <begin position="143"/>
        <end position="157"/>
    </location>
</feature>
<accession>A0DHQ4</accession>
<reference evidence="2 3" key="1">
    <citation type="journal article" date="2006" name="Nature">
        <title>Global trends of whole-genome duplications revealed by the ciliate Paramecium tetraurelia.</title>
        <authorList>
            <consortium name="Genoscope"/>
            <person name="Aury J.-M."/>
            <person name="Jaillon O."/>
            <person name="Duret L."/>
            <person name="Noel B."/>
            <person name="Jubin C."/>
            <person name="Porcel B.M."/>
            <person name="Segurens B."/>
            <person name="Daubin V."/>
            <person name="Anthouard V."/>
            <person name="Aiach N."/>
            <person name="Arnaiz O."/>
            <person name="Billaut A."/>
            <person name="Beisson J."/>
            <person name="Blanc I."/>
            <person name="Bouhouche K."/>
            <person name="Camara F."/>
            <person name="Duharcourt S."/>
            <person name="Guigo R."/>
            <person name="Gogendeau D."/>
            <person name="Katinka M."/>
            <person name="Keller A.-M."/>
            <person name="Kissmehl R."/>
            <person name="Klotz C."/>
            <person name="Koll F."/>
            <person name="Le Moue A."/>
            <person name="Lepere C."/>
            <person name="Malinsky S."/>
            <person name="Nowacki M."/>
            <person name="Nowak J.K."/>
            <person name="Plattner H."/>
            <person name="Poulain J."/>
            <person name="Ruiz F."/>
            <person name="Serrano V."/>
            <person name="Zagulski M."/>
            <person name="Dessen P."/>
            <person name="Betermier M."/>
            <person name="Weissenbach J."/>
            <person name="Scarpelli C."/>
            <person name="Schachter V."/>
            <person name="Sperling L."/>
            <person name="Meyer E."/>
            <person name="Cohen J."/>
            <person name="Wincker P."/>
        </authorList>
    </citation>
    <scope>NUCLEOTIDE SEQUENCE [LARGE SCALE GENOMIC DNA]</scope>
    <source>
        <strain evidence="2 3">Stock d4-2</strain>
    </source>
</reference>
<organism evidence="2 3">
    <name type="scientific">Paramecium tetraurelia</name>
    <dbReference type="NCBI Taxonomy" id="5888"/>
    <lineage>
        <taxon>Eukaryota</taxon>
        <taxon>Sar</taxon>
        <taxon>Alveolata</taxon>
        <taxon>Ciliophora</taxon>
        <taxon>Intramacronucleata</taxon>
        <taxon>Oligohymenophorea</taxon>
        <taxon>Peniculida</taxon>
        <taxon>Parameciidae</taxon>
        <taxon>Paramecium</taxon>
    </lineage>
</organism>
<feature type="region of interest" description="Disordered" evidence="1">
    <location>
        <begin position="207"/>
        <end position="230"/>
    </location>
</feature>
<dbReference type="HOGENOM" id="CLU_1139875_0_0_1"/>
<dbReference type="OrthoDB" id="300840at2759"/>
<evidence type="ECO:0000313" key="3">
    <source>
        <dbReference type="Proteomes" id="UP000000600"/>
    </source>
</evidence>
<evidence type="ECO:0000256" key="1">
    <source>
        <dbReference type="SAM" id="MobiDB-lite"/>
    </source>
</evidence>
<dbReference type="RefSeq" id="XP_001449968.1">
    <property type="nucleotide sequence ID" value="XM_001449931.1"/>
</dbReference>
<dbReference type="AlphaFoldDB" id="A0DHQ4"/>
<proteinExistence type="predicted"/>
<name>A0DHQ4_PARTE</name>
<dbReference type="GeneID" id="5035753"/>
<feature type="compositionally biased region" description="Basic residues" evidence="1">
    <location>
        <begin position="211"/>
        <end position="220"/>
    </location>
</feature>
<evidence type="ECO:0000313" key="2">
    <source>
        <dbReference type="EMBL" id="CAK82571.1"/>
    </source>
</evidence>
<dbReference type="KEGG" id="ptm:GSPATT00016958001"/>
<dbReference type="EMBL" id="CT868430">
    <property type="protein sequence ID" value="CAK82571.1"/>
    <property type="molecule type" value="Genomic_DNA"/>
</dbReference>
<dbReference type="Proteomes" id="UP000000600">
    <property type="component" value="Unassembled WGS sequence"/>
</dbReference>
<gene>
    <name evidence="2" type="ORF">GSPATT00016958001</name>
</gene>